<accession>A0A350P0C5</accession>
<feature type="domain" description="Alpha/beta hydrolase fold-3" evidence="4">
    <location>
        <begin position="85"/>
        <end position="286"/>
    </location>
</feature>
<evidence type="ECO:0000313" key="5">
    <source>
        <dbReference type="EMBL" id="HAW74742.1"/>
    </source>
</evidence>
<evidence type="ECO:0000256" key="2">
    <source>
        <dbReference type="ARBA" id="ARBA00022801"/>
    </source>
</evidence>
<evidence type="ECO:0000256" key="3">
    <source>
        <dbReference type="PROSITE-ProRule" id="PRU10038"/>
    </source>
</evidence>
<dbReference type="InterPro" id="IPR050300">
    <property type="entry name" value="GDXG_lipolytic_enzyme"/>
</dbReference>
<dbReference type="SUPFAM" id="SSF53474">
    <property type="entry name" value="alpha/beta-Hydrolases"/>
    <property type="match status" value="1"/>
</dbReference>
<dbReference type="PANTHER" id="PTHR48081:SF8">
    <property type="entry name" value="ALPHA_BETA HYDROLASE FOLD-3 DOMAIN-CONTAINING PROTEIN-RELATED"/>
    <property type="match status" value="1"/>
</dbReference>
<dbReference type="PANTHER" id="PTHR48081">
    <property type="entry name" value="AB HYDROLASE SUPERFAMILY PROTEIN C4A8.06C"/>
    <property type="match status" value="1"/>
</dbReference>
<gene>
    <name evidence="5" type="ORF">DCW74_03290</name>
</gene>
<dbReference type="InterPro" id="IPR033140">
    <property type="entry name" value="Lipase_GDXG_put_SER_AS"/>
</dbReference>
<dbReference type="Proteomes" id="UP000263517">
    <property type="component" value="Unassembled WGS sequence"/>
</dbReference>
<dbReference type="EMBL" id="DNAN01000114">
    <property type="protein sequence ID" value="HAW74742.1"/>
    <property type="molecule type" value="Genomic_DNA"/>
</dbReference>
<feature type="active site" evidence="3">
    <location>
        <position position="162"/>
    </location>
</feature>
<comment type="similarity">
    <text evidence="1">Belongs to the 'GDXG' lipolytic enzyme family.</text>
</comment>
<reference evidence="5 6" key="1">
    <citation type="journal article" date="2018" name="Nat. Biotechnol.">
        <title>A standardized bacterial taxonomy based on genome phylogeny substantially revises the tree of life.</title>
        <authorList>
            <person name="Parks D.H."/>
            <person name="Chuvochina M."/>
            <person name="Waite D.W."/>
            <person name="Rinke C."/>
            <person name="Skarshewski A."/>
            <person name="Chaumeil P.A."/>
            <person name="Hugenholtz P."/>
        </authorList>
    </citation>
    <scope>NUCLEOTIDE SEQUENCE [LARGE SCALE GENOMIC DNA]</scope>
    <source>
        <strain evidence="5">UBA11978</strain>
    </source>
</reference>
<evidence type="ECO:0000256" key="1">
    <source>
        <dbReference type="ARBA" id="ARBA00010515"/>
    </source>
</evidence>
<dbReference type="Pfam" id="PF07859">
    <property type="entry name" value="Abhydrolase_3"/>
    <property type="match status" value="1"/>
</dbReference>
<name>A0A350P0C5_9ALTE</name>
<dbReference type="InterPro" id="IPR029058">
    <property type="entry name" value="AB_hydrolase_fold"/>
</dbReference>
<dbReference type="GO" id="GO:0016787">
    <property type="term" value="F:hydrolase activity"/>
    <property type="evidence" value="ECO:0007669"/>
    <property type="project" value="UniProtKB-KW"/>
</dbReference>
<comment type="caution">
    <text evidence="5">The sequence shown here is derived from an EMBL/GenBank/DDBJ whole genome shotgun (WGS) entry which is preliminary data.</text>
</comment>
<evidence type="ECO:0000259" key="4">
    <source>
        <dbReference type="Pfam" id="PF07859"/>
    </source>
</evidence>
<evidence type="ECO:0000313" key="6">
    <source>
        <dbReference type="Proteomes" id="UP000263517"/>
    </source>
</evidence>
<keyword evidence="2 5" id="KW-0378">Hydrolase</keyword>
<dbReference type="InterPro" id="IPR013094">
    <property type="entry name" value="AB_hydrolase_3"/>
</dbReference>
<organism evidence="5 6">
    <name type="scientific">Alteromonas australica</name>
    <dbReference type="NCBI Taxonomy" id="589873"/>
    <lineage>
        <taxon>Bacteria</taxon>
        <taxon>Pseudomonadati</taxon>
        <taxon>Pseudomonadota</taxon>
        <taxon>Gammaproteobacteria</taxon>
        <taxon>Alteromonadales</taxon>
        <taxon>Alteromonadaceae</taxon>
        <taxon>Alteromonas/Salinimonas group</taxon>
        <taxon>Alteromonas</taxon>
    </lineage>
</organism>
<dbReference type="Gene3D" id="3.40.50.1820">
    <property type="entry name" value="alpha/beta hydrolase"/>
    <property type="match status" value="1"/>
</dbReference>
<dbReference type="AlphaFoldDB" id="A0A350P0C5"/>
<dbReference type="PROSITE" id="PS01174">
    <property type="entry name" value="LIPASE_GDXG_SER"/>
    <property type="match status" value="1"/>
</dbReference>
<proteinExistence type="inferred from homology"/>
<sequence length="309" mass="34104">MNTVSAKLSAFLEQVTVARNQALQNGIKPSPALARANMANLSTLNGKGPDVQYVSDGSFFVETDYRKEIPFRIYSPNPADKLPVILHLHGGGHMCGDLDIYDAISRRMANCTNSVVITLDYRLAPEHPYPAAIEDCKFLLSHYQSLLGSVGFKDELIVAGDSAGAALTATLSATAQFSPQISKQILLYPSLDYTMKYSSMDAYGSGYLLEKQGVAWYFDNYLQNVEDRKQVSPLYMPAPESMPETLMMVANCDPLQDEAYAYAEKLRKAGVSVQLSVFEGMVHGFLLLNTLVEEECEAAYELMNQFINS</sequence>
<protein>
    <submittedName>
        <fullName evidence="5">Alpha/beta hydrolase</fullName>
    </submittedName>
</protein>